<dbReference type="Gene3D" id="3.40.50.150">
    <property type="entry name" value="Vaccinia Virus protein VP39"/>
    <property type="match status" value="1"/>
</dbReference>
<dbReference type="InterPro" id="IPR029063">
    <property type="entry name" value="SAM-dependent_MTases_sf"/>
</dbReference>
<dbReference type="KEGG" id="dol:Dole_1525"/>
<organism evidence="2 3">
    <name type="scientific">Desulfosudis oleivorans (strain DSM 6200 / JCM 39069 / Hxd3)</name>
    <name type="common">Desulfococcus oleovorans</name>
    <dbReference type="NCBI Taxonomy" id="96561"/>
    <lineage>
        <taxon>Bacteria</taxon>
        <taxon>Pseudomonadati</taxon>
        <taxon>Thermodesulfobacteriota</taxon>
        <taxon>Desulfobacteria</taxon>
        <taxon>Desulfobacterales</taxon>
        <taxon>Desulfosudaceae</taxon>
        <taxon>Desulfosudis</taxon>
    </lineage>
</organism>
<dbReference type="STRING" id="96561.Dole_1525"/>
<dbReference type="eggNOG" id="COG2226">
    <property type="taxonomic scope" value="Bacteria"/>
</dbReference>
<dbReference type="HOGENOM" id="CLU_037990_14_0_7"/>
<sequence>MGYVFDFRDAEAYEKWAADERHASVIRLQTGLMLDMLRPARGESVLDIGCGTGLIMRVFMDRGLQVTGIDPSPYMLEVAEKQLGRRACLHRGVAEDLPFDDNAFNHAVLFTTLEFVNNPLQALEEACRVAKDRLFVGVLNRYALISLQRRLKGVFTDTIYNRARFFSVWELTAMLRGLLGNVPIEWKSVCHLPLSAGRLTQILDASRLARRTPFGAFVGVSAQLVPRFRTRPLELKYAPPKRGEAVAGSLPAGTLNAKNNAKHMRCHRGSPSL</sequence>
<keyword evidence="3" id="KW-1185">Reference proteome</keyword>
<evidence type="ECO:0000313" key="3">
    <source>
        <dbReference type="Proteomes" id="UP000008561"/>
    </source>
</evidence>
<dbReference type="InterPro" id="IPR013216">
    <property type="entry name" value="Methyltransf_11"/>
</dbReference>
<dbReference type="GO" id="GO:0008757">
    <property type="term" value="F:S-adenosylmethionine-dependent methyltransferase activity"/>
    <property type="evidence" value="ECO:0007669"/>
    <property type="project" value="InterPro"/>
</dbReference>
<accession>A8ZZS9</accession>
<keyword evidence="2" id="KW-0808">Transferase</keyword>
<protein>
    <submittedName>
        <fullName evidence="2">Methyltransferase type 11</fullName>
    </submittedName>
</protein>
<dbReference type="OrthoDB" id="9782767at2"/>
<evidence type="ECO:0000259" key="1">
    <source>
        <dbReference type="Pfam" id="PF08241"/>
    </source>
</evidence>
<reference evidence="2 3" key="1">
    <citation type="submission" date="2007-10" db="EMBL/GenBank/DDBJ databases">
        <title>Complete sequence of Desulfococcus oleovorans Hxd3.</title>
        <authorList>
            <consortium name="US DOE Joint Genome Institute"/>
            <person name="Copeland A."/>
            <person name="Lucas S."/>
            <person name="Lapidus A."/>
            <person name="Barry K."/>
            <person name="Glavina del Rio T."/>
            <person name="Dalin E."/>
            <person name="Tice H."/>
            <person name="Pitluck S."/>
            <person name="Kiss H."/>
            <person name="Brettin T."/>
            <person name="Bruce D."/>
            <person name="Detter J.C."/>
            <person name="Han C."/>
            <person name="Schmutz J."/>
            <person name="Larimer F."/>
            <person name="Land M."/>
            <person name="Hauser L."/>
            <person name="Kyrpides N."/>
            <person name="Kim E."/>
            <person name="Wawrik B."/>
            <person name="Richardson P."/>
        </authorList>
    </citation>
    <scope>NUCLEOTIDE SEQUENCE [LARGE SCALE GENOMIC DNA]</scope>
    <source>
        <strain evidence="3">DSM 6200 / JCM 39069 / Hxd3</strain>
    </source>
</reference>
<dbReference type="EMBL" id="CP000859">
    <property type="protein sequence ID" value="ABW67329.1"/>
    <property type="molecule type" value="Genomic_DNA"/>
</dbReference>
<dbReference type="Proteomes" id="UP000008561">
    <property type="component" value="Chromosome"/>
</dbReference>
<dbReference type="SUPFAM" id="SSF53335">
    <property type="entry name" value="S-adenosyl-L-methionine-dependent methyltransferases"/>
    <property type="match status" value="1"/>
</dbReference>
<dbReference type="Pfam" id="PF08241">
    <property type="entry name" value="Methyltransf_11"/>
    <property type="match status" value="1"/>
</dbReference>
<dbReference type="PANTHER" id="PTHR42912">
    <property type="entry name" value="METHYLTRANSFERASE"/>
    <property type="match status" value="1"/>
</dbReference>
<feature type="domain" description="Methyltransferase type 11" evidence="1">
    <location>
        <begin position="46"/>
        <end position="131"/>
    </location>
</feature>
<dbReference type="RefSeq" id="WP_012174945.1">
    <property type="nucleotide sequence ID" value="NC_009943.1"/>
</dbReference>
<dbReference type="GO" id="GO:0032259">
    <property type="term" value="P:methylation"/>
    <property type="evidence" value="ECO:0007669"/>
    <property type="project" value="UniProtKB-KW"/>
</dbReference>
<dbReference type="PANTHER" id="PTHR42912:SF80">
    <property type="entry name" value="METHYLTRANSFERASE DOMAIN-CONTAINING PROTEIN"/>
    <property type="match status" value="1"/>
</dbReference>
<gene>
    <name evidence="2" type="ordered locus">Dole_1525</name>
</gene>
<dbReference type="InterPro" id="IPR050508">
    <property type="entry name" value="Methyltransf_Superfamily"/>
</dbReference>
<dbReference type="AlphaFoldDB" id="A8ZZS9"/>
<keyword evidence="2" id="KW-0489">Methyltransferase</keyword>
<evidence type="ECO:0000313" key="2">
    <source>
        <dbReference type="EMBL" id="ABW67329.1"/>
    </source>
</evidence>
<proteinExistence type="predicted"/>
<dbReference type="CDD" id="cd02440">
    <property type="entry name" value="AdoMet_MTases"/>
    <property type="match status" value="1"/>
</dbReference>
<name>A8ZZS9_DESOH</name>